<organism evidence="1 2">
    <name type="scientific">Sporanaerobium hydrogeniformans</name>
    <dbReference type="NCBI Taxonomy" id="3072179"/>
    <lineage>
        <taxon>Bacteria</taxon>
        <taxon>Bacillati</taxon>
        <taxon>Bacillota</taxon>
        <taxon>Clostridia</taxon>
        <taxon>Lachnospirales</taxon>
        <taxon>Lachnospiraceae</taxon>
        <taxon>Sporanaerobium</taxon>
    </lineage>
</organism>
<dbReference type="Proteomes" id="UP000224460">
    <property type="component" value="Unassembled WGS sequence"/>
</dbReference>
<keyword evidence="2" id="KW-1185">Reference proteome</keyword>
<comment type="caution">
    <text evidence="1">The sequence shown here is derived from an EMBL/GenBank/DDBJ whole genome shotgun (WGS) entry which is preliminary data.</text>
</comment>
<evidence type="ECO:0000313" key="2">
    <source>
        <dbReference type="Proteomes" id="UP000224460"/>
    </source>
</evidence>
<dbReference type="EMBL" id="PEDL01000005">
    <property type="protein sequence ID" value="PHV71168.1"/>
    <property type="molecule type" value="Genomic_DNA"/>
</dbReference>
<protein>
    <submittedName>
        <fullName evidence="1">G-D-S-L family lipolytic protein</fullName>
    </submittedName>
</protein>
<proteinExistence type="predicted"/>
<name>A0AC61DEB7_9FIRM</name>
<sequence length="237" mass="27238">MMDYSVQPFLKPGMFSVNASADSRRNEFDCKNQVIVQKQIPVDFVFIGDSITHMWELNAYFNKPNQMILNRGIGGDRTEFLLKRFMADVVQLKPKHCIMKIGINDAWDLEFDHWQQLEGKSLQEILNVATNNLEQLVALAKDNATNLILCSVLPTNMAWTNKEELRKEYVKLLNQNIKKLAKENGFIYVDYHTALVKEDGLTVKESITIEGLHPNVFGYDIMAKVLRQTLAENDIEI</sequence>
<gene>
    <name evidence="1" type="ORF">CS063_07510</name>
</gene>
<evidence type="ECO:0000313" key="1">
    <source>
        <dbReference type="EMBL" id="PHV71168.1"/>
    </source>
</evidence>
<reference evidence="1" key="1">
    <citation type="submission" date="2017-10" db="EMBL/GenBank/DDBJ databases">
        <title>Genome sequence of cellulolytic Lachnospiraceae bacterium XHS1971 isolated from hotspring sediment.</title>
        <authorList>
            <person name="Vasudevan G."/>
            <person name="Joshi A.J."/>
            <person name="Hivarkar S."/>
            <person name="Lanjekar V.B."/>
            <person name="Dhakephalkar P.K."/>
            <person name="Dagar S."/>
        </authorList>
    </citation>
    <scope>NUCLEOTIDE SEQUENCE</scope>
    <source>
        <strain evidence="1">XHS1971</strain>
    </source>
</reference>
<accession>A0AC61DEB7</accession>